<dbReference type="InterPro" id="IPR050523">
    <property type="entry name" value="AKR_Detox_Biosynth"/>
</dbReference>
<feature type="domain" description="NADP-dependent oxidoreductase" evidence="2">
    <location>
        <begin position="16"/>
        <end position="315"/>
    </location>
</feature>
<sequence length="327" mass="35976">MQYRPLGRTGWNISTVSFGAWAIGGTWGEVDDKDSMAALHRALDLGVNFFDTADVYGDGRSERLLARLRKERSEPFYVATKAGRRLSPHVAAGFTRANLTAFVERSLQNLQTEAIDLLQLHCPPTDVFYMPEVFGVLDDLVAAGKLRHYGVSVEKVEEALKAIEYPGVQSVQIIYNLFRQRPAELLFEQTQKRGVAILARLPLSSGLLSGKMSAQSTFAEDDHRGFNREGAAFDKGETFSGLDFAVGLQAVEAMRPLVPAGMSMAQMALRWIQMNPAVTCSIPGGKNPAQVSDNVAAADMPLLSHATMQALADVYEQYAKPLVHQRW</sequence>
<reference evidence="3 4" key="1">
    <citation type="submission" date="2023-08" db="EMBL/GenBank/DDBJ databases">
        <title>Rhodoferax potami sp. nov. and Rhodoferax mekongensis sp. nov., isolated from the Mekong River in Thailand.</title>
        <authorList>
            <person name="Kitikhun S."/>
            <person name="Charoenyingcharoen P."/>
            <person name="Siriarchawattana P."/>
            <person name="Likhitrattanapisal S."/>
            <person name="Nilsakha T."/>
            <person name="Chanpet A."/>
            <person name="Rattanawaree P."/>
            <person name="Ingsriswang S."/>
        </authorList>
    </citation>
    <scope>NUCLEOTIDE SEQUENCE [LARGE SCALE GENOMIC DNA]</scope>
    <source>
        <strain evidence="3 4">TBRC 17660</strain>
    </source>
</reference>
<name>A0ABU3KMP0_9BURK</name>
<dbReference type="CDD" id="cd19086">
    <property type="entry name" value="AKR_AKR11C1"/>
    <property type="match status" value="1"/>
</dbReference>
<dbReference type="Proteomes" id="UP001321700">
    <property type="component" value="Unassembled WGS sequence"/>
</dbReference>
<dbReference type="SUPFAM" id="SSF51430">
    <property type="entry name" value="NAD(P)-linked oxidoreductase"/>
    <property type="match status" value="1"/>
</dbReference>
<keyword evidence="1 3" id="KW-0560">Oxidoreductase</keyword>
<dbReference type="InterPro" id="IPR023210">
    <property type="entry name" value="NADP_OxRdtase_dom"/>
</dbReference>
<dbReference type="RefSeq" id="WP_313874499.1">
    <property type="nucleotide sequence ID" value="NZ_JAVBIK010000001.1"/>
</dbReference>
<dbReference type="InterPro" id="IPR036812">
    <property type="entry name" value="NAD(P)_OxRdtase_dom_sf"/>
</dbReference>
<dbReference type="PRINTS" id="PR00069">
    <property type="entry name" value="ALDKETRDTASE"/>
</dbReference>
<gene>
    <name evidence="3" type="ORF">RAE19_08690</name>
</gene>
<evidence type="ECO:0000256" key="1">
    <source>
        <dbReference type="ARBA" id="ARBA00023002"/>
    </source>
</evidence>
<protein>
    <submittedName>
        <fullName evidence="3">Aldo/keto reductase</fullName>
        <ecNumber evidence="3">1.1.1.-</ecNumber>
    </submittedName>
</protein>
<evidence type="ECO:0000313" key="4">
    <source>
        <dbReference type="Proteomes" id="UP001321700"/>
    </source>
</evidence>
<proteinExistence type="predicted"/>
<dbReference type="EC" id="1.1.1.-" evidence="3"/>
<comment type="caution">
    <text evidence="3">The sequence shown here is derived from an EMBL/GenBank/DDBJ whole genome shotgun (WGS) entry which is preliminary data.</text>
</comment>
<dbReference type="GO" id="GO:0016491">
    <property type="term" value="F:oxidoreductase activity"/>
    <property type="evidence" value="ECO:0007669"/>
    <property type="project" value="UniProtKB-KW"/>
</dbReference>
<dbReference type="InterPro" id="IPR020471">
    <property type="entry name" value="AKR"/>
</dbReference>
<accession>A0ABU3KMP0</accession>
<dbReference type="Gene3D" id="3.20.20.100">
    <property type="entry name" value="NADP-dependent oxidoreductase domain"/>
    <property type="match status" value="1"/>
</dbReference>
<dbReference type="PANTHER" id="PTHR43364">
    <property type="entry name" value="NADH-SPECIFIC METHYLGLYOXAL REDUCTASE-RELATED"/>
    <property type="match status" value="1"/>
</dbReference>
<dbReference type="PANTHER" id="PTHR43364:SF4">
    <property type="entry name" value="NAD(P)-LINKED OXIDOREDUCTASE SUPERFAMILY PROTEIN"/>
    <property type="match status" value="1"/>
</dbReference>
<evidence type="ECO:0000313" key="3">
    <source>
        <dbReference type="EMBL" id="MDT7518781.1"/>
    </source>
</evidence>
<dbReference type="Pfam" id="PF00248">
    <property type="entry name" value="Aldo_ket_red"/>
    <property type="match status" value="1"/>
</dbReference>
<keyword evidence="4" id="KW-1185">Reference proteome</keyword>
<evidence type="ECO:0000259" key="2">
    <source>
        <dbReference type="Pfam" id="PF00248"/>
    </source>
</evidence>
<dbReference type="EMBL" id="JAVBIK010000001">
    <property type="protein sequence ID" value="MDT7518781.1"/>
    <property type="molecule type" value="Genomic_DNA"/>
</dbReference>
<organism evidence="3 4">
    <name type="scientific">Rhodoferax potami</name>
    <dbReference type="NCBI Taxonomy" id="3068338"/>
    <lineage>
        <taxon>Bacteria</taxon>
        <taxon>Pseudomonadati</taxon>
        <taxon>Pseudomonadota</taxon>
        <taxon>Betaproteobacteria</taxon>
        <taxon>Burkholderiales</taxon>
        <taxon>Comamonadaceae</taxon>
        <taxon>Rhodoferax</taxon>
    </lineage>
</organism>